<evidence type="ECO:0000313" key="3">
    <source>
        <dbReference type="Proteomes" id="UP000014680"/>
    </source>
</evidence>
<dbReference type="AlphaFoldDB" id="L7FKY9"/>
<dbReference type="VEuPathDB" id="AmoebaDB:EIN_256760"/>
<dbReference type="EMBL" id="KB207026">
    <property type="protein sequence ID" value="ELP85994.1"/>
    <property type="molecule type" value="Genomic_DNA"/>
</dbReference>
<sequence length="175" mass="21002">MYTLLCLIPIHFLTLFTFYIQAFVPEWSKGAVSRTAIARCVGSNPTGCILLSPPYILSIILLSYYPYYLSFLSYISHFFYLYYYLRGCSSFGRAFASHAKGKGIDTPHLHYYLDILYYFYLYIYISIYLYIFICLYGYIFISLYLYIFISLSFYVYLYLFYYLYYSLCLYLYMTT</sequence>
<dbReference type="GeneID" id="14884972"/>
<accession>L7FKY9</accession>
<feature type="transmembrane region" description="Helical" evidence="1">
    <location>
        <begin position="153"/>
        <end position="173"/>
    </location>
</feature>
<proteinExistence type="predicted"/>
<keyword evidence="3" id="KW-1185">Reference proteome</keyword>
<reference evidence="2 3" key="1">
    <citation type="submission" date="2012-10" db="EMBL/GenBank/DDBJ databases">
        <authorList>
            <person name="Zafar N."/>
            <person name="Inman J."/>
            <person name="Hall N."/>
            <person name="Lorenzi H."/>
            <person name="Caler E."/>
        </authorList>
    </citation>
    <scope>NUCLEOTIDE SEQUENCE [LARGE SCALE GENOMIC DNA]</scope>
    <source>
        <strain evidence="2 3">IP1</strain>
    </source>
</reference>
<keyword evidence="1" id="KW-1133">Transmembrane helix</keyword>
<feature type="transmembrane region" description="Helical" evidence="1">
    <location>
        <begin position="119"/>
        <end position="147"/>
    </location>
</feature>
<name>L7FKY9_ENTIV</name>
<keyword evidence="1" id="KW-0472">Membrane</keyword>
<protein>
    <submittedName>
        <fullName evidence="2">Uncharacterized protein</fullName>
    </submittedName>
</protein>
<dbReference type="KEGG" id="eiv:EIN_256760"/>
<evidence type="ECO:0000313" key="2">
    <source>
        <dbReference type="EMBL" id="ELP85994.1"/>
    </source>
</evidence>
<feature type="transmembrane region" description="Helical" evidence="1">
    <location>
        <begin position="65"/>
        <end position="85"/>
    </location>
</feature>
<evidence type="ECO:0000256" key="1">
    <source>
        <dbReference type="SAM" id="Phobius"/>
    </source>
</evidence>
<keyword evidence="1" id="KW-0812">Transmembrane</keyword>
<gene>
    <name evidence="2" type="ORF">EIN_256760</name>
</gene>
<dbReference type="RefSeq" id="XP_004185340.1">
    <property type="nucleotide sequence ID" value="XM_004185292.1"/>
</dbReference>
<dbReference type="Proteomes" id="UP000014680">
    <property type="component" value="Unassembled WGS sequence"/>
</dbReference>
<organism evidence="2 3">
    <name type="scientific">Entamoeba invadens IP1</name>
    <dbReference type="NCBI Taxonomy" id="370355"/>
    <lineage>
        <taxon>Eukaryota</taxon>
        <taxon>Amoebozoa</taxon>
        <taxon>Evosea</taxon>
        <taxon>Archamoebae</taxon>
        <taxon>Mastigamoebida</taxon>
        <taxon>Entamoebidae</taxon>
        <taxon>Entamoeba</taxon>
    </lineage>
</organism>